<dbReference type="InterPro" id="IPR007420">
    <property type="entry name" value="DUF465"/>
</dbReference>
<dbReference type="AlphaFoldDB" id="A0A6S6T275"/>
<sequence>MLGEHHDLHHELPEHKDAIHNLKMNDVHFNRLFTEYHDLTHQIESIEKNNSNVSDEHLKEMKTRRLTLKDDMLKMILKD</sequence>
<dbReference type="Pfam" id="PF04325">
    <property type="entry name" value="DUF465"/>
    <property type="match status" value="1"/>
</dbReference>
<dbReference type="EMBL" id="CACVAY010000061">
    <property type="protein sequence ID" value="CAA6813432.1"/>
    <property type="molecule type" value="Genomic_DNA"/>
</dbReference>
<protein>
    <recommendedName>
        <fullName evidence="2">GTP-binding protein</fullName>
    </recommendedName>
</protein>
<organism evidence="1">
    <name type="scientific">uncultured Thiotrichaceae bacterium</name>
    <dbReference type="NCBI Taxonomy" id="298394"/>
    <lineage>
        <taxon>Bacteria</taxon>
        <taxon>Pseudomonadati</taxon>
        <taxon>Pseudomonadota</taxon>
        <taxon>Gammaproteobacteria</taxon>
        <taxon>Thiotrichales</taxon>
        <taxon>Thiotrichaceae</taxon>
        <taxon>environmental samples</taxon>
    </lineage>
</organism>
<accession>A0A6S6T275</accession>
<gene>
    <name evidence="1" type="ORF">HELGO_WM14970</name>
</gene>
<proteinExistence type="predicted"/>
<dbReference type="Gene3D" id="6.10.280.50">
    <property type="match status" value="1"/>
</dbReference>
<dbReference type="InterPro" id="IPR038444">
    <property type="entry name" value="DUF465_sf"/>
</dbReference>
<reference evidence="1" key="1">
    <citation type="submission" date="2020-01" db="EMBL/GenBank/DDBJ databases">
        <authorList>
            <person name="Meier V. D."/>
            <person name="Meier V D."/>
        </authorList>
    </citation>
    <scope>NUCLEOTIDE SEQUENCE</scope>
    <source>
        <strain evidence="1">HLG_WM_MAG_07</strain>
    </source>
</reference>
<evidence type="ECO:0000313" key="1">
    <source>
        <dbReference type="EMBL" id="CAA6813432.1"/>
    </source>
</evidence>
<evidence type="ECO:0008006" key="2">
    <source>
        <dbReference type="Google" id="ProtNLM"/>
    </source>
</evidence>
<name>A0A6S6T275_9GAMM</name>